<evidence type="ECO:0000313" key="4">
    <source>
        <dbReference type="Proteomes" id="UP000540412"/>
    </source>
</evidence>
<dbReference type="RefSeq" id="WP_051163409.1">
    <property type="nucleotide sequence ID" value="NZ_JACHIT010000002.1"/>
</dbReference>
<proteinExistence type="predicted"/>
<accession>A0A7W9UKW5</accession>
<evidence type="ECO:0000313" key="3">
    <source>
        <dbReference type="EMBL" id="MBB5916742.1"/>
    </source>
</evidence>
<comment type="caution">
    <text evidence="3">The sequence shown here is derived from an EMBL/GenBank/DDBJ whole genome shotgun (WGS) entry which is preliminary data.</text>
</comment>
<dbReference type="EMBL" id="JACHIT010000002">
    <property type="protein sequence ID" value="MBB5916742.1"/>
    <property type="molecule type" value="Genomic_DNA"/>
</dbReference>
<organism evidence="3 4">
    <name type="scientific">Nocardia transvalensis</name>
    <dbReference type="NCBI Taxonomy" id="37333"/>
    <lineage>
        <taxon>Bacteria</taxon>
        <taxon>Bacillati</taxon>
        <taxon>Actinomycetota</taxon>
        <taxon>Actinomycetes</taxon>
        <taxon>Mycobacteriales</taxon>
        <taxon>Nocardiaceae</taxon>
        <taxon>Nocardia</taxon>
    </lineage>
</organism>
<dbReference type="Pfam" id="PF09990">
    <property type="entry name" value="DUF2231"/>
    <property type="match status" value="1"/>
</dbReference>
<dbReference type="Proteomes" id="UP000540412">
    <property type="component" value="Unassembled WGS sequence"/>
</dbReference>
<name>A0A7W9UKW5_9NOCA</name>
<evidence type="ECO:0000259" key="2">
    <source>
        <dbReference type="Pfam" id="PF09990"/>
    </source>
</evidence>
<keyword evidence="1" id="KW-1133">Transmembrane helix</keyword>
<evidence type="ECO:0000256" key="1">
    <source>
        <dbReference type="SAM" id="Phobius"/>
    </source>
</evidence>
<keyword evidence="4" id="KW-1185">Reference proteome</keyword>
<feature type="transmembrane region" description="Helical" evidence="1">
    <location>
        <begin position="86"/>
        <end position="105"/>
    </location>
</feature>
<sequence>MSTFDGLPAHVLLVHIIIVLVPLTSVLTIACALWPAARTRLAWLVAGLAAVTVIATPLTTEAGEWLEHRVGRSPALHAHTRLGDTMLYFAVPLLIVAVLLVIVHLRETRDRPLPSALVAGIAILTIAAGAAATVQVYRIGDSGARSVWGDKVTSAPVIGPHPARPELLDP</sequence>
<feature type="transmembrane region" description="Helical" evidence="1">
    <location>
        <begin position="12"/>
        <end position="34"/>
    </location>
</feature>
<keyword evidence="1" id="KW-0472">Membrane</keyword>
<feature type="transmembrane region" description="Helical" evidence="1">
    <location>
        <begin position="117"/>
        <end position="137"/>
    </location>
</feature>
<dbReference type="InterPro" id="IPR019251">
    <property type="entry name" value="DUF2231_TM"/>
</dbReference>
<gene>
    <name evidence="3" type="ORF">BJY24_005654</name>
</gene>
<feature type="transmembrane region" description="Helical" evidence="1">
    <location>
        <begin position="41"/>
        <end position="59"/>
    </location>
</feature>
<protein>
    <submittedName>
        <fullName evidence="3">Small-conductance mechanosensitive channel</fullName>
    </submittedName>
</protein>
<keyword evidence="1" id="KW-0812">Transmembrane</keyword>
<reference evidence="3 4" key="1">
    <citation type="submission" date="2020-08" db="EMBL/GenBank/DDBJ databases">
        <title>Sequencing the genomes of 1000 actinobacteria strains.</title>
        <authorList>
            <person name="Klenk H.-P."/>
        </authorList>
    </citation>
    <scope>NUCLEOTIDE SEQUENCE [LARGE SCALE GENOMIC DNA]</scope>
    <source>
        <strain evidence="3 4">DSM 43582</strain>
    </source>
</reference>
<dbReference type="AlphaFoldDB" id="A0A7W9UKW5"/>
<feature type="domain" description="DUF2231" evidence="2">
    <location>
        <begin position="6"/>
        <end position="155"/>
    </location>
</feature>